<sequence>MSSLKVINYQYADVFYTGLRKKEFGWLLGVEEKGLIKLMGVMEFVSPEPRKEVYRKSKS</sequence>
<keyword evidence="2" id="KW-1185">Reference proteome</keyword>
<proteinExistence type="predicted"/>
<evidence type="ECO:0000313" key="1">
    <source>
        <dbReference type="EMBL" id="RFU61283.1"/>
    </source>
</evidence>
<organism evidence="1 2">
    <name type="scientific">Peribacillus glennii</name>
    <dbReference type="NCBI Taxonomy" id="2303991"/>
    <lineage>
        <taxon>Bacteria</taxon>
        <taxon>Bacillati</taxon>
        <taxon>Bacillota</taxon>
        <taxon>Bacilli</taxon>
        <taxon>Bacillales</taxon>
        <taxon>Bacillaceae</taxon>
        <taxon>Peribacillus</taxon>
    </lineage>
</organism>
<comment type="caution">
    <text evidence="1">The sequence shown here is derived from an EMBL/GenBank/DDBJ whole genome shotgun (WGS) entry which is preliminary data.</text>
</comment>
<dbReference type="EMBL" id="QVTD01000016">
    <property type="protein sequence ID" value="RFU61283.1"/>
    <property type="molecule type" value="Genomic_DNA"/>
</dbReference>
<evidence type="ECO:0000313" key="2">
    <source>
        <dbReference type="Proteomes" id="UP000262939"/>
    </source>
</evidence>
<protein>
    <submittedName>
        <fullName evidence="1">Uncharacterized protein</fullName>
    </submittedName>
</protein>
<dbReference type="Proteomes" id="UP000262939">
    <property type="component" value="Unassembled WGS sequence"/>
</dbReference>
<dbReference type="AlphaFoldDB" id="A0A372L7P4"/>
<name>A0A372L7P4_9BACI</name>
<accession>A0A372L7P4</accession>
<reference evidence="1 2" key="1">
    <citation type="submission" date="2018-08" db="EMBL/GenBank/DDBJ databases">
        <title>Bacillus chawlae sp. nov., Bacillus glennii sp. nov., and Bacillus saganii sp. nov. Isolated from the Vehicle Assembly Building at Kennedy Space Center where the Viking Spacecraft were Assembled.</title>
        <authorList>
            <person name="Seuylemezian A."/>
            <person name="Vaishampayan P."/>
        </authorList>
    </citation>
    <scope>NUCLEOTIDE SEQUENCE [LARGE SCALE GENOMIC DNA]</scope>
    <source>
        <strain evidence="1 2">V44-8</strain>
    </source>
</reference>
<gene>
    <name evidence="1" type="ORF">D0466_18910</name>
</gene>